<keyword evidence="4" id="KW-1185">Reference proteome</keyword>
<evidence type="ECO:0000256" key="1">
    <source>
        <dbReference type="ARBA" id="ARBA00006407"/>
    </source>
</evidence>
<dbReference type="InterPro" id="IPR007129">
    <property type="entry name" value="Ubiqinol_cyt_c_chaperone_CPB3"/>
</dbReference>
<evidence type="ECO:0000259" key="2">
    <source>
        <dbReference type="Pfam" id="PF03981"/>
    </source>
</evidence>
<comment type="caution">
    <text evidence="3">The sequence shown here is derived from an EMBL/GenBank/DDBJ whole genome shotgun (WGS) entry which is preliminary data.</text>
</comment>
<evidence type="ECO:0000313" key="4">
    <source>
        <dbReference type="Proteomes" id="UP000033483"/>
    </source>
</evidence>
<name>A0A0F4ZDC5_9PEZI</name>
<dbReference type="GO" id="GO:0034551">
    <property type="term" value="P:mitochondrial respiratory chain complex III assembly"/>
    <property type="evidence" value="ECO:0007669"/>
    <property type="project" value="TreeGrafter"/>
</dbReference>
<organism evidence="3 4">
    <name type="scientific">Thielaviopsis punctulata</name>
    <dbReference type="NCBI Taxonomy" id="72032"/>
    <lineage>
        <taxon>Eukaryota</taxon>
        <taxon>Fungi</taxon>
        <taxon>Dikarya</taxon>
        <taxon>Ascomycota</taxon>
        <taxon>Pezizomycotina</taxon>
        <taxon>Sordariomycetes</taxon>
        <taxon>Hypocreomycetidae</taxon>
        <taxon>Microascales</taxon>
        <taxon>Ceratocystidaceae</taxon>
        <taxon>Thielaviopsis</taxon>
    </lineage>
</organism>
<dbReference type="EMBL" id="LAEV01001411">
    <property type="protein sequence ID" value="KKA28126.1"/>
    <property type="molecule type" value="Genomic_DNA"/>
</dbReference>
<reference evidence="3 4" key="1">
    <citation type="submission" date="2015-03" db="EMBL/GenBank/DDBJ databases">
        <authorList>
            <person name="Radwan O."/>
            <person name="Al-Naeli F.A."/>
            <person name="Rendon G.A."/>
            <person name="Fields C."/>
        </authorList>
    </citation>
    <scope>NUCLEOTIDE SEQUENCE [LARGE SCALE GENOMIC DNA]</scope>
    <source>
        <strain evidence="3">CR-DP1</strain>
    </source>
</reference>
<protein>
    <recommendedName>
        <fullName evidence="2">Ubiquinol-cytochrome c chaperone domain-containing protein</fullName>
    </recommendedName>
</protein>
<dbReference type="PANTHER" id="PTHR12184:SF1">
    <property type="entry name" value="UBIQUINOL-CYTOCHROME-C REDUCTASE COMPLEX ASSEMBLY FACTOR 1"/>
    <property type="match status" value="1"/>
</dbReference>
<dbReference type="OrthoDB" id="10253878at2759"/>
<dbReference type="Pfam" id="PF03981">
    <property type="entry name" value="Ubiq_cyt_C_chap"/>
    <property type="match status" value="1"/>
</dbReference>
<feature type="domain" description="Ubiquinol-cytochrome c chaperone" evidence="2">
    <location>
        <begin position="118"/>
        <end position="260"/>
    </location>
</feature>
<sequence length="293" mass="33119">MAVPRHLSRAVPRRLTTPFAACRGYATSGKPAISPADLPPMPKRSLPKGITLPRDAYAGLAKSKLAQQYQKLSATESAYAQCKTAADYKVPIEKRRKEEVEMTAEGEEIGESLGPWHEAFGLLPTFSTWSQVTMLHMYLLFARLRCLDKEEARSWQHQLSDHFFFDCERVMDVNHGLTSAAMRQRYLKDIFVQWRGIIMAYDEGLVRGDAVLAAAVWRNLFKAREDVDVRHVAAIVAWIRATMKELERRSDEEVLIGGALFKKSPMEEYALVDRPSAMLTEKTAAEKEVESKA</sequence>
<accession>A0A0F4ZDC5</accession>
<dbReference type="InterPro" id="IPR021150">
    <property type="entry name" value="Ubiq_cyt_c_chap"/>
</dbReference>
<proteinExistence type="inferred from homology"/>
<dbReference type="Proteomes" id="UP000033483">
    <property type="component" value="Unassembled WGS sequence"/>
</dbReference>
<dbReference type="GO" id="GO:0005739">
    <property type="term" value="C:mitochondrion"/>
    <property type="evidence" value="ECO:0007669"/>
    <property type="project" value="TreeGrafter"/>
</dbReference>
<gene>
    <name evidence="3" type="ORF">TD95_000991</name>
</gene>
<dbReference type="AlphaFoldDB" id="A0A0F4ZDC5"/>
<comment type="similarity">
    <text evidence="1">Belongs to the CBP3 family.</text>
</comment>
<evidence type="ECO:0000313" key="3">
    <source>
        <dbReference type="EMBL" id="KKA28126.1"/>
    </source>
</evidence>
<dbReference type="PANTHER" id="PTHR12184">
    <property type="entry name" value="UBIQUINOL-CYTOCHROME C REDUCTASE COMPLEX ASSEMBLY FACTOR 1 FAMILY MEMBER"/>
    <property type="match status" value="1"/>
</dbReference>